<reference evidence="1" key="1">
    <citation type="journal article" date="2022" name="bioRxiv">
        <title>Genomics of Preaxostyla Flagellates Illuminates Evolutionary Transitions and the Path Towards Mitochondrial Loss.</title>
        <authorList>
            <person name="Novak L.V.F."/>
            <person name="Treitli S.C."/>
            <person name="Pyrih J."/>
            <person name="Halakuc P."/>
            <person name="Pipaliya S.V."/>
            <person name="Vacek V."/>
            <person name="Brzon O."/>
            <person name="Soukal P."/>
            <person name="Eme L."/>
            <person name="Dacks J.B."/>
            <person name="Karnkowska A."/>
            <person name="Elias M."/>
            <person name="Hampl V."/>
        </authorList>
    </citation>
    <scope>NUCLEOTIDE SEQUENCE</scope>
    <source>
        <strain evidence="1">RCP-MX</strain>
    </source>
</reference>
<proteinExistence type="predicted"/>
<evidence type="ECO:0000313" key="1">
    <source>
        <dbReference type="EMBL" id="KAJ4453005.1"/>
    </source>
</evidence>
<comment type="caution">
    <text evidence="1">The sequence shown here is derived from an EMBL/GenBank/DDBJ whole genome shotgun (WGS) entry which is preliminary data.</text>
</comment>
<keyword evidence="2" id="KW-1185">Reference proteome</keyword>
<protein>
    <submittedName>
        <fullName evidence="1">Uncharacterized protein</fullName>
    </submittedName>
</protein>
<dbReference type="EMBL" id="JAPMOS010000332">
    <property type="protein sequence ID" value="KAJ4453005.1"/>
    <property type="molecule type" value="Genomic_DNA"/>
</dbReference>
<dbReference type="Proteomes" id="UP001141327">
    <property type="component" value="Unassembled WGS sequence"/>
</dbReference>
<sequence length="217" mass="24212">MIEEMSAMKPYSWRSGSAGLISINVGLDGPPTPPAVLEKHYRNHAGIWDLPPDPACNFKLAELLGLRPIRATHRNDLEDGWLGWQSFLDHHRSLMPTAFRFCRDSAHLGMLVVASAHVSDTADPLISVSDLPDGKPATSARTFAFDHVTHVGAAPVLGPEARWLANICERLQTPRRTRKQDESHTMLLGNGLLEDVRAFWIERRSMYPTCRGHHPRG</sequence>
<evidence type="ECO:0000313" key="2">
    <source>
        <dbReference type="Proteomes" id="UP001141327"/>
    </source>
</evidence>
<organism evidence="1 2">
    <name type="scientific">Paratrimastix pyriformis</name>
    <dbReference type="NCBI Taxonomy" id="342808"/>
    <lineage>
        <taxon>Eukaryota</taxon>
        <taxon>Metamonada</taxon>
        <taxon>Preaxostyla</taxon>
        <taxon>Paratrimastigidae</taxon>
        <taxon>Paratrimastix</taxon>
    </lineage>
</organism>
<gene>
    <name evidence="1" type="ORF">PAPYR_12655</name>
</gene>
<accession>A0ABQ8U6S9</accession>
<name>A0ABQ8U6S9_9EUKA</name>